<gene>
    <name evidence="2" type="ORF">KHZ90_01190</name>
</gene>
<sequence length="135" mass="15408">MNVGAHNAGFITYIAILTMSFLLLLAFMGLRIGQICESNVVDELHLEEAHYAAQRGAHWFVGYCKLGNVWDFQNKLVVIDDENVEITIEADSSTENPRHIMSYGKLKNSEIVSRVHMYVTVDKEKHMHVIKVKPY</sequence>
<comment type="caution">
    <text evidence="2">The sequence shown here is derived from an EMBL/GenBank/DDBJ whole genome shotgun (WGS) entry which is preliminary data.</text>
</comment>
<name>A0A943A5H2_VEIPA</name>
<proteinExistence type="predicted"/>
<evidence type="ECO:0000313" key="3">
    <source>
        <dbReference type="Proteomes" id="UP000778864"/>
    </source>
</evidence>
<protein>
    <submittedName>
        <fullName evidence="2">Uncharacterized protein</fullName>
    </submittedName>
</protein>
<keyword evidence="1" id="KW-0472">Membrane</keyword>
<organism evidence="2 3">
    <name type="scientific">Veillonella parvula</name>
    <name type="common">Staphylococcus parvulus</name>
    <dbReference type="NCBI Taxonomy" id="29466"/>
    <lineage>
        <taxon>Bacteria</taxon>
        <taxon>Bacillati</taxon>
        <taxon>Bacillota</taxon>
        <taxon>Negativicutes</taxon>
        <taxon>Veillonellales</taxon>
        <taxon>Veillonellaceae</taxon>
        <taxon>Veillonella</taxon>
    </lineage>
</organism>
<dbReference type="AlphaFoldDB" id="A0A943A5H2"/>
<feature type="transmembrane region" description="Helical" evidence="1">
    <location>
        <begin position="12"/>
        <end position="30"/>
    </location>
</feature>
<evidence type="ECO:0000256" key="1">
    <source>
        <dbReference type="SAM" id="Phobius"/>
    </source>
</evidence>
<reference evidence="2" key="1">
    <citation type="submission" date="2021-02" db="EMBL/GenBank/DDBJ databases">
        <title>Infant gut strain persistence is associated with maternal origin, phylogeny, and functional potential including surface adhesion and iron acquisition.</title>
        <authorList>
            <person name="Lou Y.C."/>
        </authorList>
    </citation>
    <scope>NUCLEOTIDE SEQUENCE</scope>
    <source>
        <strain evidence="2">L3_108_031G1_dasL3_108_031G1_concoct_20</strain>
    </source>
</reference>
<keyword evidence="1" id="KW-0812">Transmembrane</keyword>
<evidence type="ECO:0000313" key="2">
    <source>
        <dbReference type="EMBL" id="MBS4892376.1"/>
    </source>
</evidence>
<dbReference type="Proteomes" id="UP000778864">
    <property type="component" value="Unassembled WGS sequence"/>
</dbReference>
<dbReference type="RefSeq" id="WP_024061882.1">
    <property type="nucleotide sequence ID" value="NZ_CAUEWF010000001.1"/>
</dbReference>
<dbReference type="EMBL" id="JAGZMU010000001">
    <property type="protein sequence ID" value="MBS4892376.1"/>
    <property type="molecule type" value="Genomic_DNA"/>
</dbReference>
<keyword evidence="1" id="KW-1133">Transmembrane helix</keyword>
<accession>A0A943A5H2</accession>